<reference evidence="7" key="1">
    <citation type="journal article" date="2018" name="Nat. Microbiol.">
        <title>Leveraging single-cell genomics to expand the fungal tree of life.</title>
        <authorList>
            <person name="Ahrendt S.R."/>
            <person name="Quandt C.A."/>
            <person name="Ciobanu D."/>
            <person name="Clum A."/>
            <person name="Salamov A."/>
            <person name="Andreopoulos B."/>
            <person name="Cheng J.F."/>
            <person name="Woyke T."/>
            <person name="Pelin A."/>
            <person name="Henrissat B."/>
            <person name="Reynolds N.K."/>
            <person name="Benny G.L."/>
            <person name="Smith M.E."/>
            <person name="James T.Y."/>
            <person name="Grigoriev I.V."/>
        </authorList>
    </citation>
    <scope>NUCLEOTIDE SEQUENCE [LARGE SCALE GENOMIC DNA]</scope>
    <source>
        <strain evidence="7">RSA 468</strain>
    </source>
</reference>
<dbReference type="PROSITE" id="PS50249">
    <property type="entry name" value="MPN"/>
    <property type="match status" value="1"/>
</dbReference>
<dbReference type="GO" id="GO:0016282">
    <property type="term" value="C:eukaryotic 43S preinitiation complex"/>
    <property type="evidence" value="ECO:0007669"/>
    <property type="project" value="UniProtKB-UniRule"/>
</dbReference>
<evidence type="ECO:0000256" key="2">
    <source>
        <dbReference type="ARBA" id="ARBA00022540"/>
    </source>
</evidence>
<dbReference type="InterPro" id="IPR045810">
    <property type="entry name" value="eIF3h_C"/>
</dbReference>
<dbReference type="InterPro" id="IPR027524">
    <property type="entry name" value="eIF3h"/>
</dbReference>
<keyword evidence="2 4" id="KW-0396">Initiation factor</keyword>
<dbReference type="Proteomes" id="UP000268162">
    <property type="component" value="Unassembled WGS sequence"/>
</dbReference>
<dbReference type="InterPro" id="IPR037518">
    <property type="entry name" value="MPN"/>
</dbReference>
<evidence type="ECO:0000313" key="6">
    <source>
        <dbReference type="EMBL" id="RKP38425.1"/>
    </source>
</evidence>
<proteinExistence type="inferred from homology"/>
<evidence type="ECO:0000256" key="3">
    <source>
        <dbReference type="ARBA" id="ARBA00022917"/>
    </source>
</evidence>
<comment type="similarity">
    <text evidence="4">Belongs to the eIF-3 subunit H family.</text>
</comment>
<dbReference type="GO" id="GO:0005852">
    <property type="term" value="C:eukaryotic translation initiation factor 3 complex"/>
    <property type="evidence" value="ECO:0007669"/>
    <property type="project" value="UniProtKB-UniRule"/>
</dbReference>
<dbReference type="SMART" id="SM00232">
    <property type="entry name" value="JAB_MPN"/>
    <property type="match status" value="1"/>
</dbReference>
<evidence type="ECO:0000259" key="5">
    <source>
        <dbReference type="PROSITE" id="PS50249"/>
    </source>
</evidence>
<dbReference type="Gene3D" id="3.40.140.10">
    <property type="entry name" value="Cytidine Deaminase, domain 2"/>
    <property type="match status" value="1"/>
</dbReference>
<accession>A0A4P9ZXJ3</accession>
<keyword evidence="1 4" id="KW-0963">Cytoplasm</keyword>
<evidence type="ECO:0000313" key="7">
    <source>
        <dbReference type="Proteomes" id="UP000268162"/>
    </source>
</evidence>
<dbReference type="HAMAP" id="MF_03007">
    <property type="entry name" value="eIF3h"/>
    <property type="match status" value="1"/>
</dbReference>
<name>A0A4P9ZXJ3_9FUNG</name>
<comment type="subcellular location">
    <subcellularLocation>
        <location evidence="4">Cytoplasm</location>
    </subcellularLocation>
</comment>
<keyword evidence="7" id="KW-1185">Reference proteome</keyword>
<organism evidence="6 7">
    <name type="scientific">Dimargaris cristalligena</name>
    <dbReference type="NCBI Taxonomy" id="215637"/>
    <lineage>
        <taxon>Eukaryota</taxon>
        <taxon>Fungi</taxon>
        <taxon>Fungi incertae sedis</taxon>
        <taxon>Zoopagomycota</taxon>
        <taxon>Kickxellomycotina</taxon>
        <taxon>Dimargaritomycetes</taxon>
        <taxon>Dimargaritales</taxon>
        <taxon>Dimargaritaceae</taxon>
        <taxon>Dimargaris</taxon>
    </lineage>
</organism>
<dbReference type="Pfam" id="PF19445">
    <property type="entry name" value="eIF3h_C"/>
    <property type="match status" value="2"/>
</dbReference>
<dbReference type="InterPro" id="IPR050242">
    <property type="entry name" value="JAMM_MPN+_peptidase_M67A"/>
</dbReference>
<sequence length="374" mass="41329">MAQTTASAVLGGGSKSSTASLAAALDIEGNIPIESVQIEALVVMKILKHSREAQPATVSGQLLGLDVEKTLEITHCYPVPTGSAEGADEIAQYQVDMMQCLREVNVDSNAVGWYQSAHLDSILEPSIIEMQYNYQKNLKKSVLLVYDLSSTTRGNVSLRAFRLTPEFMELYKKGVFTTQSFTLAGVTFDNIMTELPVVIHNSAVLNMLMHELSEPAATADPASMLDSRRLFSSRNTGAGSTLVDSAVVNPAALDLSLNAPLEKNLESLLESVDKYNYNRYQYQYWQRGVAREQSKIQQYIQRRRLENATRIAAGLAPLPEETESQVEAMFNMPKEPSRLNHILAAGKVDNYCKQINQFSGPALSKIFTIRELQQ</sequence>
<dbReference type="InterPro" id="IPR000555">
    <property type="entry name" value="JAMM/MPN+_dom"/>
</dbReference>
<dbReference type="GO" id="GO:0001732">
    <property type="term" value="P:formation of cytoplasmic translation initiation complex"/>
    <property type="evidence" value="ECO:0007669"/>
    <property type="project" value="UniProtKB-UniRule"/>
</dbReference>
<evidence type="ECO:0000256" key="1">
    <source>
        <dbReference type="ARBA" id="ARBA00022490"/>
    </source>
</evidence>
<dbReference type="CDD" id="cd08065">
    <property type="entry name" value="MPN_eIF3h"/>
    <property type="match status" value="1"/>
</dbReference>
<dbReference type="GO" id="GO:0003743">
    <property type="term" value="F:translation initiation factor activity"/>
    <property type="evidence" value="ECO:0007669"/>
    <property type="project" value="UniProtKB-UniRule"/>
</dbReference>
<gene>
    <name evidence="6" type="ORF">BJ085DRAFT_18306</name>
</gene>
<dbReference type="GO" id="GO:0033290">
    <property type="term" value="C:eukaryotic 48S preinitiation complex"/>
    <property type="evidence" value="ECO:0007669"/>
    <property type="project" value="UniProtKB-UniRule"/>
</dbReference>
<dbReference type="STRING" id="215637.A0A4P9ZXJ3"/>
<evidence type="ECO:0000256" key="4">
    <source>
        <dbReference type="HAMAP-Rule" id="MF_03007"/>
    </source>
</evidence>
<dbReference type="AlphaFoldDB" id="A0A4P9ZXJ3"/>
<feature type="domain" description="MPN" evidence="5">
    <location>
        <begin position="36"/>
        <end position="167"/>
    </location>
</feature>
<dbReference type="EMBL" id="ML002369">
    <property type="protein sequence ID" value="RKP38425.1"/>
    <property type="molecule type" value="Genomic_DNA"/>
</dbReference>
<comment type="function">
    <text evidence="4">Component of the eukaryotic translation initiation factor 3 (eIF-3) complex, which is involved in protein synthesis of a specialized repertoire of mRNAs and, together with other initiation factors, stimulates binding of mRNA and methionyl-tRNAi to the 40S ribosome. The eIF-3 complex specifically targets and initiates translation of a subset of mRNAs involved in cell proliferation.</text>
</comment>
<protein>
    <recommendedName>
        <fullName evidence="4">Eukaryotic translation initiation factor 3 subunit H</fullName>
        <shortName evidence="4">eIF3h</shortName>
    </recommendedName>
</protein>
<keyword evidence="3 4" id="KW-0648">Protein biosynthesis</keyword>
<dbReference type="GO" id="GO:0008237">
    <property type="term" value="F:metallopeptidase activity"/>
    <property type="evidence" value="ECO:0007669"/>
    <property type="project" value="InterPro"/>
</dbReference>
<comment type="subunit">
    <text evidence="4">Component of the eukaryotic translation initiation factor 3 (eIF-3) complex.</text>
</comment>
<dbReference type="Pfam" id="PF01398">
    <property type="entry name" value="JAB"/>
    <property type="match status" value="1"/>
</dbReference>
<dbReference type="PANTHER" id="PTHR10410">
    <property type="entry name" value="EUKARYOTIC TRANSLATION INITIATION FACTOR 3 -RELATED"/>
    <property type="match status" value="1"/>
</dbReference>